<dbReference type="EMBL" id="SDIL01000024">
    <property type="protein sequence ID" value="RXK39931.1"/>
    <property type="molecule type" value="Genomic_DNA"/>
</dbReference>
<keyword evidence="1" id="KW-0521">NADP</keyword>
<dbReference type="FunFam" id="3.40.50.720:FF:000053">
    <property type="entry name" value="Quinone oxidoreductase 1"/>
    <property type="match status" value="1"/>
</dbReference>
<accession>A0A4Q1BPT8</accession>
<dbReference type="InterPro" id="IPR020843">
    <property type="entry name" value="ER"/>
</dbReference>
<dbReference type="GO" id="GO:0003960">
    <property type="term" value="F:quinone reductase (NADPH) activity"/>
    <property type="evidence" value="ECO:0007669"/>
    <property type="project" value="InterPro"/>
</dbReference>
<evidence type="ECO:0000313" key="6">
    <source>
        <dbReference type="EMBL" id="RXK39931.1"/>
    </source>
</evidence>
<sequence length="394" mass="42345">MPPCFLFLKSITRPLLSASTTSKVTHIVSSYNKINNTRDFSQNHSQFKHKDEMSIPKSMKAIRVEKTGGPEVNVLEEIPVPIPGKGEGLVKVLWTGTNFIDNYFRSGLYPRPLPYTPGQDIVGILLSLPEDYVPTDSSDLPRLEIGQKILAPVAGSGSFAEYATCPISKIAPLPNDIPGPDGIAASTTAFTALALVTESYEVKKGDWVLVRAASGGVGLVLCQLCAHLGANVLGTVSSPAKADLAKQNGAQHVLFTTDSSEENVKRVLELSGGGVHVVYDGVGKDTFEEDFEVVRPKATIVTFGNASGAVPPFSPLKLGPKALKLTRPTMNPFISTQEDFTRYASKIFDLIKQGGLKFTIHKIYDFSPEGVSQSQIDIASRGTVGKLVIKVADE</sequence>
<dbReference type="Pfam" id="PF08240">
    <property type="entry name" value="ADH_N"/>
    <property type="match status" value="1"/>
</dbReference>
<keyword evidence="7" id="KW-1185">Reference proteome</keyword>
<proteinExistence type="predicted"/>
<dbReference type="InterPro" id="IPR013149">
    <property type="entry name" value="ADH-like_C"/>
</dbReference>
<dbReference type="VEuPathDB" id="FungiDB:TREMEDRAFT_38859"/>
<dbReference type="STRING" id="5217.A0A4Q1BPT8"/>
<feature type="domain" description="Enoyl reductase (ER)" evidence="5">
    <location>
        <begin position="68"/>
        <end position="389"/>
    </location>
</feature>
<dbReference type="InterPro" id="IPR047618">
    <property type="entry name" value="QOR-like"/>
</dbReference>
<dbReference type="GO" id="GO:0035925">
    <property type="term" value="F:mRNA 3'-UTR AU-rich region binding"/>
    <property type="evidence" value="ECO:0007669"/>
    <property type="project" value="TreeGrafter"/>
</dbReference>
<comment type="caution">
    <text evidence="6">The sequence shown here is derived from an EMBL/GenBank/DDBJ whole genome shotgun (WGS) entry which is preliminary data.</text>
</comment>
<dbReference type="Pfam" id="PF00107">
    <property type="entry name" value="ADH_zinc_N"/>
    <property type="match status" value="1"/>
</dbReference>
<dbReference type="FunCoup" id="A0A4Q1BPT8">
    <property type="interactions" value="328"/>
</dbReference>
<evidence type="ECO:0000256" key="3">
    <source>
        <dbReference type="ARBA" id="ARBA00043088"/>
    </source>
</evidence>
<dbReference type="InParanoid" id="A0A4Q1BPT8"/>
<evidence type="ECO:0000259" key="5">
    <source>
        <dbReference type="SMART" id="SM00829"/>
    </source>
</evidence>
<name>A0A4Q1BPT8_TREME</name>
<dbReference type="GO" id="GO:0005829">
    <property type="term" value="C:cytosol"/>
    <property type="evidence" value="ECO:0007669"/>
    <property type="project" value="TreeGrafter"/>
</dbReference>
<dbReference type="InterPro" id="IPR036291">
    <property type="entry name" value="NAD(P)-bd_dom_sf"/>
</dbReference>
<dbReference type="PANTHER" id="PTHR48106">
    <property type="entry name" value="QUINONE OXIDOREDUCTASE PIG3-RELATED"/>
    <property type="match status" value="1"/>
</dbReference>
<dbReference type="InterPro" id="IPR013154">
    <property type="entry name" value="ADH-like_N"/>
</dbReference>
<evidence type="ECO:0000256" key="4">
    <source>
        <dbReference type="ARBA" id="ARBA00070796"/>
    </source>
</evidence>
<dbReference type="Proteomes" id="UP000289152">
    <property type="component" value="Unassembled WGS sequence"/>
</dbReference>
<evidence type="ECO:0000313" key="7">
    <source>
        <dbReference type="Proteomes" id="UP000289152"/>
    </source>
</evidence>
<dbReference type="InterPro" id="IPR011032">
    <property type="entry name" value="GroES-like_sf"/>
</dbReference>
<keyword evidence="2" id="KW-0560">Oxidoreductase</keyword>
<reference evidence="6 7" key="1">
    <citation type="submission" date="2016-06" db="EMBL/GenBank/DDBJ databases">
        <title>Evolution of pathogenesis and genome organization in the Tremellales.</title>
        <authorList>
            <person name="Cuomo C."/>
            <person name="Litvintseva A."/>
            <person name="Heitman J."/>
            <person name="Chen Y."/>
            <person name="Sun S."/>
            <person name="Springer D."/>
            <person name="Dromer F."/>
            <person name="Young S."/>
            <person name="Zeng Q."/>
            <person name="Chapman S."/>
            <person name="Gujja S."/>
            <person name="Saif S."/>
            <person name="Birren B."/>
        </authorList>
    </citation>
    <scope>NUCLEOTIDE SEQUENCE [LARGE SCALE GENOMIC DNA]</scope>
    <source>
        <strain evidence="6 7">ATCC 28783</strain>
    </source>
</reference>
<dbReference type="Gene3D" id="3.90.180.10">
    <property type="entry name" value="Medium-chain alcohol dehydrogenases, catalytic domain"/>
    <property type="match status" value="1"/>
</dbReference>
<organism evidence="6 7">
    <name type="scientific">Tremella mesenterica</name>
    <name type="common">Jelly fungus</name>
    <dbReference type="NCBI Taxonomy" id="5217"/>
    <lineage>
        <taxon>Eukaryota</taxon>
        <taxon>Fungi</taxon>
        <taxon>Dikarya</taxon>
        <taxon>Basidiomycota</taxon>
        <taxon>Agaricomycotina</taxon>
        <taxon>Tremellomycetes</taxon>
        <taxon>Tremellales</taxon>
        <taxon>Tremellaceae</taxon>
        <taxon>Tremella</taxon>
    </lineage>
</organism>
<dbReference type="SMART" id="SM00829">
    <property type="entry name" value="PKS_ER"/>
    <property type="match status" value="1"/>
</dbReference>
<dbReference type="PANTHER" id="PTHR48106:SF13">
    <property type="entry name" value="QUINONE OXIDOREDUCTASE-RELATED"/>
    <property type="match status" value="1"/>
</dbReference>
<dbReference type="SUPFAM" id="SSF51735">
    <property type="entry name" value="NAD(P)-binding Rossmann-fold domains"/>
    <property type="match status" value="1"/>
</dbReference>
<evidence type="ECO:0000256" key="1">
    <source>
        <dbReference type="ARBA" id="ARBA00022857"/>
    </source>
</evidence>
<gene>
    <name evidence="6" type="ORF">M231_02726</name>
</gene>
<dbReference type="Gene3D" id="3.40.50.720">
    <property type="entry name" value="NAD(P)-binding Rossmann-like Domain"/>
    <property type="match status" value="1"/>
</dbReference>
<dbReference type="CDD" id="cd05286">
    <property type="entry name" value="QOR2"/>
    <property type="match status" value="1"/>
</dbReference>
<protein>
    <recommendedName>
        <fullName evidence="4">Probable quinone oxidoreductase</fullName>
    </recommendedName>
    <alternativeName>
        <fullName evidence="3">NADPH:quinone reductase</fullName>
    </alternativeName>
</protein>
<dbReference type="GO" id="GO:0070402">
    <property type="term" value="F:NADPH binding"/>
    <property type="evidence" value="ECO:0007669"/>
    <property type="project" value="TreeGrafter"/>
</dbReference>
<dbReference type="SUPFAM" id="SSF50129">
    <property type="entry name" value="GroES-like"/>
    <property type="match status" value="1"/>
</dbReference>
<dbReference type="AlphaFoldDB" id="A0A4Q1BPT8"/>
<evidence type="ECO:0000256" key="2">
    <source>
        <dbReference type="ARBA" id="ARBA00023002"/>
    </source>
</evidence>
<dbReference type="OrthoDB" id="48317at2759"/>